<gene>
    <name evidence="3" type="primary">smpB</name>
    <name evidence="4" type="ORF">COV10_04625</name>
</gene>
<name>A0A2H0RDP9_9BACT</name>
<keyword evidence="2 3" id="KW-0694">RNA-binding</keyword>
<comment type="function">
    <text evidence="3">Required for rescue of stalled ribosomes mediated by trans-translation. Binds to transfer-messenger RNA (tmRNA), required for stable association of tmRNA with ribosomes. tmRNA and SmpB together mimic tRNA shape, replacing the anticodon stem-loop with SmpB. tmRNA is encoded by the ssrA gene; the 2 termini fold to resemble tRNA(Ala) and it encodes a 'tag peptide', a short internal open reading frame. During trans-translation Ala-aminoacylated tmRNA acts like a tRNA, entering the A-site of stalled ribosomes, displacing the stalled mRNA. The ribosome then switches to translate the ORF on the tmRNA; the nascent peptide is terminated with the 'tag peptide' encoded by the tmRNA and targeted for degradation. The ribosome is freed to recommence translation, which seems to be the essential function of trans-translation.</text>
</comment>
<accession>A0A2H0RDP9</accession>
<dbReference type="Pfam" id="PF01668">
    <property type="entry name" value="SmpB"/>
    <property type="match status" value="1"/>
</dbReference>
<evidence type="ECO:0000256" key="1">
    <source>
        <dbReference type="ARBA" id="ARBA00022490"/>
    </source>
</evidence>
<organism evidence="4 5">
    <name type="scientific">Candidatus Vogelbacteria bacterium CG10_big_fil_rev_8_21_14_0_10_51_16</name>
    <dbReference type="NCBI Taxonomy" id="1975045"/>
    <lineage>
        <taxon>Bacteria</taxon>
        <taxon>Candidatus Vogeliibacteriota</taxon>
    </lineage>
</organism>
<sequence length="148" mass="16751">MSLISNPKATYDYEILERLEAGIELFGFEVKSLRGKHGSLKGAHVVVRGNEASLLNANIPAYQPKNTPDSYDPTRTRRLLLARRETAKLAGLIKEKGLTVIPLSVYNKGRYIKLSLGVARGKKKYDKRDTIKKREADREIRRTLKNDV</sequence>
<dbReference type="Proteomes" id="UP000228767">
    <property type="component" value="Unassembled WGS sequence"/>
</dbReference>
<comment type="similarity">
    <text evidence="3">Belongs to the SmpB family.</text>
</comment>
<evidence type="ECO:0000256" key="2">
    <source>
        <dbReference type="ARBA" id="ARBA00022884"/>
    </source>
</evidence>
<dbReference type="SUPFAM" id="SSF74982">
    <property type="entry name" value="Small protein B (SmpB)"/>
    <property type="match status" value="1"/>
</dbReference>
<dbReference type="AlphaFoldDB" id="A0A2H0RDP9"/>
<dbReference type="HAMAP" id="MF_00023">
    <property type="entry name" value="SmpB"/>
    <property type="match status" value="1"/>
</dbReference>
<comment type="subcellular location">
    <subcellularLocation>
        <location evidence="3">Cytoplasm</location>
    </subcellularLocation>
    <text evidence="3">The tmRNA-SmpB complex associates with stalled 70S ribosomes.</text>
</comment>
<protein>
    <recommendedName>
        <fullName evidence="3">SsrA-binding protein</fullName>
    </recommendedName>
    <alternativeName>
        <fullName evidence="3">Small protein B</fullName>
    </alternativeName>
</protein>
<dbReference type="GO" id="GO:0070930">
    <property type="term" value="P:trans-translation-dependent protein tagging"/>
    <property type="evidence" value="ECO:0007669"/>
    <property type="project" value="TreeGrafter"/>
</dbReference>
<dbReference type="NCBIfam" id="TIGR00086">
    <property type="entry name" value="smpB"/>
    <property type="match status" value="1"/>
</dbReference>
<dbReference type="InterPro" id="IPR020081">
    <property type="entry name" value="SsrA-bd_prot_CS"/>
</dbReference>
<dbReference type="Gene3D" id="2.40.280.10">
    <property type="match status" value="1"/>
</dbReference>
<dbReference type="InterPro" id="IPR023620">
    <property type="entry name" value="SmpB"/>
</dbReference>
<dbReference type="EMBL" id="PCYI01000029">
    <property type="protein sequence ID" value="PIR44506.1"/>
    <property type="molecule type" value="Genomic_DNA"/>
</dbReference>
<dbReference type="GO" id="GO:0003723">
    <property type="term" value="F:RNA binding"/>
    <property type="evidence" value="ECO:0007669"/>
    <property type="project" value="UniProtKB-UniRule"/>
</dbReference>
<reference evidence="4 5" key="1">
    <citation type="submission" date="2017-09" db="EMBL/GenBank/DDBJ databases">
        <title>Depth-based differentiation of microbial function through sediment-hosted aquifers and enrichment of novel symbionts in the deep terrestrial subsurface.</title>
        <authorList>
            <person name="Probst A.J."/>
            <person name="Ladd B."/>
            <person name="Jarett J.K."/>
            <person name="Geller-Mcgrath D.E."/>
            <person name="Sieber C.M."/>
            <person name="Emerson J.B."/>
            <person name="Anantharaman K."/>
            <person name="Thomas B.C."/>
            <person name="Malmstrom R."/>
            <person name="Stieglmeier M."/>
            <person name="Klingl A."/>
            <person name="Woyke T."/>
            <person name="Ryan C.M."/>
            <person name="Banfield J.F."/>
        </authorList>
    </citation>
    <scope>NUCLEOTIDE SEQUENCE [LARGE SCALE GENOMIC DNA]</scope>
    <source>
        <strain evidence="4">CG10_big_fil_rev_8_21_14_0_10_51_16</strain>
    </source>
</reference>
<dbReference type="PANTHER" id="PTHR30308:SF2">
    <property type="entry name" value="SSRA-BINDING PROTEIN"/>
    <property type="match status" value="1"/>
</dbReference>
<proteinExistence type="inferred from homology"/>
<keyword evidence="1 3" id="KW-0963">Cytoplasm</keyword>
<dbReference type="GO" id="GO:0070929">
    <property type="term" value="P:trans-translation"/>
    <property type="evidence" value="ECO:0007669"/>
    <property type="project" value="UniProtKB-UniRule"/>
</dbReference>
<dbReference type="PROSITE" id="PS01317">
    <property type="entry name" value="SSRP"/>
    <property type="match status" value="1"/>
</dbReference>
<evidence type="ECO:0000256" key="3">
    <source>
        <dbReference type="HAMAP-Rule" id="MF_00023"/>
    </source>
</evidence>
<comment type="caution">
    <text evidence="4">The sequence shown here is derived from an EMBL/GenBank/DDBJ whole genome shotgun (WGS) entry which is preliminary data.</text>
</comment>
<dbReference type="PANTHER" id="PTHR30308">
    <property type="entry name" value="TMRNA-BINDING COMPONENT OF TRANS-TRANSLATION TAGGING COMPLEX"/>
    <property type="match status" value="1"/>
</dbReference>
<evidence type="ECO:0000313" key="5">
    <source>
        <dbReference type="Proteomes" id="UP000228767"/>
    </source>
</evidence>
<dbReference type="InterPro" id="IPR000037">
    <property type="entry name" value="SsrA-bd_prot"/>
</dbReference>
<dbReference type="NCBIfam" id="NF003843">
    <property type="entry name" value="PRK05422.1"/>
    <property type="match status" value="1"/>
</dbReference>
<evidence type="ECO:0000313" key="4">
    <source>
        <dbReference type="EMBL" id="PIR44506.1"/>
    </source>
</evidence>
<dbReference type="GO" id="GO:0005829">
    <property type="term" value="C:cytosol"/>
    <property type="evidence" value="ECO:0007669"/>
    <property type="project" value="TreeGrafter"/>
</dbReference>